<accession>A0ABS0N871</accession>
<dbReference type="Proteomes" id="UP000768471">
    <property type="component" value="Unassembled WGS sequence"/>
</dbReference>
<feature type="transmembrane region" description="Helical" evidence="7">
    <location>
        <begin position="76"/>
        <end position="95"/>
    </location>
</feature>
<evidence type="ECO:0000313" key="10">
    <source>
        <dbReference type="Proteomes" id="UP000768471"/>
    </source>
</evidence>
<reference evidence="9 10" key="1">
    <citation type="submission" date="2020-09" db="EMBL/GenBank/DDBJ databases">
        <title>Eikenella S3660 sp. nov., isolated from a throat swab.</title>
        <authorList>
            <person name="Buhl M."/>
        </authorList>
    </citation>
    <scope>NUCLEOTIDE SEQUENCE [LARGE SCALE GENOMIC DNA]</scope>
    <source>
        <strain evidence="9 10">S3360</strain>
    </source>
</reference>
<sequence>MSTPPAPAKTPLLRRPWFAFLSSMRFAVALLSLLALASVIGTVLQQNQSEVAYLVEFGPFWHQIFRFLGLYDVYSAPWFVVIMAFLILSTGLCLWRNIPPFLREMRGFRLNASERSLAAMKHSTLLAEIPQPEITERYLKVSGFAVRREQRADGSLIIAAKKGSINKWGYICAHAAIIVICLGGLIDSNLPLKLAIFSGSLKPDKTAQFANDFGAQSRLGSGTLSFRGNVNIREGQTIQETFLDTGNGLLVQELPFSVTLKQFHVDYYDSGMPKNFASDLIVTDKQSGDTYTPTLRVNHPFTLHGITLYQASFGDGGSGLSFRAWNLGSPSADATELKAASLSAFPLRLGQNQPDKQYTLEFAELRPLNVENEEEADSSSAPQQPGSLQQRLSDARSVQQASALRNVGPTITFRLRDQAGQAHEYVNYMLPLRRGSDYYFATGERNSNTEPYRWLMIPADKQGKPDTFMHLRAVLLDPQQRQAVLDRAVADMPEASKARFRDALNNILELFAREGLTGINQFVQTQIPAAERDRMRELFYQMLFGAGNIALDQALTEQGLDWPQGEERNRFLINSFDAYTGLTRFGSPVLLQLNGFNEVKSSGLQMTRSPGQGWVYLGSALLILGTFLMFYIREQRAWLLYHNGSVRFAMSAARHKRQLEQAFSQHTQHLTRLAQELNHDQP</sequence>
<evidence type="ECO:0000259" key="8">
    <source>
        <dbReference type="Pfam" id="PF05140"/>
    </source>
</evidence>
<feature type="transmembrane region" description="Helical" evidence="7">
    <location>
        <begin position="614"/>
        <end position="632"/>
    </location>
</feature>
<proteinExistence type="predicted"/>
<keyword evidence="2 7" id="KW-0812">Transmembrane</keyword>
<dbReference type="Pfam" id="PF05140">
    <property type="entry name" value="ResB"/>
    <property type="match status" value="1"/>
</dbReference>
<keyword evidence="4 7" id="KW-1133">Transmembrane helix</keyword>
<feature type="compositionally biased region" description="Polar residues" evidence="6">
    <location>
        <begin position="378"/>
        <end position="395"/>
    </location>
</feature>
<evidence type="ECO:0000256" key="6">
    <source>
        <dbReference type="SAM" id="MobiDB-lite"/>
    </source>
</evidence>
<evidence type="ECO:0000256" key="7">
    <source>
        <dbReference type="SAM" id="Phobius"/>
    </source>
</evidence>
<comment type="caution">
    <text evidence="9">The sequence shown here is derived from an EMBL/GenBank/DDBJ whole genome shotgun (WGS) entry which is preliminary data.</text>
</comment>
<dbReference type="InterPro" id="IPR023494">
    <property type="entry name" value="Cyt_c_bgen_Ccs1/CcsB/ResB"/>
</dbReference>
<evidence type="ECO:0000256" key="1">
    <source>
        <dbReference type="ARBA" id="ARBA00004141"/>
    </source>
</evidence>
<keyword evidence="5 7" id="KW-0472">Membrane</keyword>
<dbReference type="PANTHER" id="PTHR31566:SF0">
    <property type="entry name" value="CYTOCHROME C BIOGENESIS PROTEIN CCS1, CHLOROPLASTIC"/>
    <property type="match status" value="1"/>
</dbReference>
<evidence type="ECO:0000256" key="4">
    <source>
        <dbReference type="ARBA" id="ARBA00022989"/>
    </source>
</evidence>
<gene>
    <name evidence="9" type="ORF">H9Q10_02295</name>
</gene>
<keyword evidence="10" id="KW-1185">Reference proteome</keyword>
<dbReference type="PANTHER" id="PTHR31566">
    <property type="entry name" value="CYTOCHROME C BIOGENESIS PROTEIN CCS1, CHLOROPLASTIC"/>
    <property type="match status" value="1"/>
</dbReference>
<protein>
    <submittedName>
        <fullName evidence="9">Cytochrome c biogenesis protein ResB</fullName>
    </submittedName>
</protein>
<feature type="transmembrane region" description="Helical" evidence="7">
    <location>
        <begin position="168"/>
        <end position="186"/>
    </location>
</feature>
<evidence type="ECO:0000313" key="9">
    <source>
        <dbReference type="EMBL" id="MBH5328503.1"/>
    </source>
</evidence>
<evidence type="ECO:0000256" key="5">
    <source>
        <dbReference type="ARBA" id="ARBA00023136"/>
    </source>
</evidence>
<organism evidence="9 10">
    <name type="scientific">Eikenella glucosivorans</name>
    <dbReference type="NCBI Taxonomy" id="2766967"/>
    <lineage>
        <taxon>Bacteria</taxon>
        <taxon>Pseudomonadati</taxon>
        <taxon>Pseudomonadota</taxon>
        <taxon>Betaproteobacteria</taxon>
        <taxon>Neisseriales</taxon>
        <taxon>Neisseriaceae</taxon>
        <taxon>Eikenella</taxon>
    </lineage>
</organism>
<feature type="domain" description="ResB-like" evidence="8">
    <location>
        <begin position="24"/>
        <end position="663"/>
    </location>
</feature>
<dbReference type="EMBL" id="JACSGR010000002">
    <property type="protein sequence ID" value="MBH5328503.1"/>
    <property type="molecule type" value="Genomic_DNA"/>
</dbReference>
<name>A0ABS0N871_9NEIS</name>
<dbReference type="RefSeq" id="WP_197902430.1">
    <property type="nucleotide sequence ID" value="NZ_JACSGR010000002.1"/>
</dbReference>
<comment type="subcellular location">
    <subcellularLocation>
        <location evidence="1">Membrane</location>
        <topology evidence="1">Multi-pass membrane protein</topology>
    </subcellularLocation>
</comment>
<dbReference type="InterPro" id="IPR007816">
    <property type="entry name" value="ResB-like_domain"/>
</dbReference>
<evidence type="ECO:0000256" key="3">
    <source>
        <dbReference type="ARBA" id="ARBA00022748"/>
    </source>
</evidence>
<feature type="region of interest" description="Disordered" evidence="6">
    <location>
        <begin position="370"/>
        <end position="395"/>
    </location>
</feature>
<keyword evidence="3" id="KW-0201">Cytochrome c-type biogenesis</keyword>
<evidence type="ECO:0000256" key="2">
    <source>
        <dbReference type="ARBA" id="ARBA00022692"/>
    </source>
</evidence>